<sequence length="97" mass="11353">MNAYLLLPHSEKFNILFIFTLYQSAKLILHNIECDKRIKSFDSLCFEKVIITQQVIYHYITDQHLHQTNKIEMIFGVAMLELTSKQLLAKKSYCGGQ</sequence>
<evidence type="ECO:0000313" key="1">
    <source>
        <dbReference type="EMBL" id="QAX82156.1"/>
    </source>
</evidence>
<accession>A0ABX5R9R9</accession>
<keyword evidence="2" id="KW-1185">Reference proteome</keyword>
<gene>
    <name evidence="1" type="ORF">C3B55_00846</name>
</gene>
<evidence type="ECO:0000313" key="2">
    <source>
        <dbReference type="Proteomes" id="UP000288953"/>
    </source>
</evidence>
<protein>
    <submittedName>
        <fullName evidence="1">Uncharacterized protein</fullName>
    </submittedName>
</protein>
<dbReference type="Proteomes" id="UP000288953">
    <property type="component" value="Chromosome"/>
</dbReference>
<organism evidence="1 2">
    <name type="scientific">Candidatus Pseudomonas adelgestsugas</name>
    <dbReference type="NCBI Taxonomy" id="1302376"/>
    <lineage>
        <taxon>Bacteria</taxon>
        <taxon>Pseudomonadati</taxon>
        <taxon>Pseudomonadota</taxon>
        <taxon>Gammaproteobacteria</taxon>
        <taxon>Pseudomonadales</taxon>
        <taxon>Pseudomonadaceae</taxon>
        <taxon>Pseudomonas</taxon>
    </lineage>
</organism>
<dbReference type="EMBL" id="CP026512">
    <property type="protein sequence ID" value="QAX82156.1"/>
    <property type="molecule type" value="Genomic_DNA"/>
</dbReference>
<proteinExistence type="predicted"/>
<reference evidence="1 2" key="1">
    <citation type="journal article" date="2018" name="Genome Biol. Evol.">
        <title>Partnering With a Pest: Genomes of Hemlock Woolly Adelgid Symbionts Reveal Atypical Nutritional Provisioning Patterns in Dual-Obligate Bacteria.</title>
        <authorList>
            <person name="Weglarz K.M."/>
            <person name="Havill N.P."/>
            <person name="Burke G.R."/>
            <person name="von Dohlen C.D."/>
        </authorList>
    </citation>
    <scope>NUCLEOTIDE SEQUENCE [LARGE SCALE GENOMIC DNA]</scope>
    <source>
        <strain evidence="1 2">HWA_ENA</strain>
    </source>
</reference>
<name>A0ABX5R9R9_9PSED</name>